<feature type="compositionally biased region" description="Basic residues" evidence="1">
    <location>
        <begin position="292"/>
        <end position="311"/>
    </location>
</feature>
<feature type="region of interest" description="Disordered" evidence="1">
    <location>
        <begin position="1"/>
        <end position="264"/>
    </location>
</feature>
<accession>A0A316ZKR3</accession>
<organism evidence="2 3">
    <name type="scientific">Tilletiopsis washingtonensis</name>
    <dbReference type="NCBI Taxonomy" id="58919"/>
    <lineage>
        <taxon>Eukaryota</taxon>
        <taxon>Fungi</taxon>
        <taxon>Dikarya</taxon>
        <taxon>Basidiomycota</taxon>
        <taxon>Ustilaginomycotina</taxon>
        <taxon>Exobasidiomycetes</taxon>
        <taxon>Entylomatales</taxon>
        <taxon>Entylomatales incertae sedis</taxon>
        <taxon>Tilletiopsis</taxon>
    </lineage>
</organism>
<feature type="non-terminal residue" evidence="2">
    <location>
        <position position="1"/>
    </location>
</feature>
<feature type="compositionally biased region" description="Low complexity" evidence="1">
    <location>
        <begin position="104"/>
        <end position="142"/>
    </location>
</feature>
<proteinExistence type="predicted"/>
<feature type="compositionally biased region" description="Basic residues" evidence="1">
    <location>
        <begin position="186"/>
        <end position="207"/>
    </location>
</feature>
<protein>
    <submittedName>
        <fullName evidence="2">Uncharacterized protein</fullName>
    </submittedName>
</protein>
<feature type="compositionally biased region" description="Low complexity" evidence="1">
    <location>
        <begin position="168"/>
        <end position="185"/>
    </location>
</feature>
<dbReference type="Proteomes" id="UP000245946">
    <property type="component" value="Unassembled WGS sequence"/>
</dbReference>
<evidence type="ECO:0000313" key="3">
    <source>
        <dbReference type="Proteomes" id="UP000245946"/>
    </source>
</evidence>
<feature type="compositionally biased region" description="Low complexity" evidence="1">
    <location>
        <begin position="574"/>
        <end position="600"/>
    </location>
</feature>
<feature type="compositionally biased region" description="Basic residues" evidence="1">
    <location>
        <begin position="143"/>
        <end position="167"/>
    </location>
</feature>
<feature type="compositionally biased region" description="Basic residues" evidence="1">
    <location>
        <begin position="217"/>
        <end position="227"/>
    </location>
</feature>
<feature type="compositionally biased region" description="Basic residues" evidence="1">
    <location>
        <begin position="354"/>
        <end position="367"/>
    </location>
</feature>
<feature type="region of interest" description="Disordered" evidence="1">
    <location>
        <begin position="400"/>
        <end position="454"/>
    </location>
</feature>
<keyword evidence="3" id="KW-1185">Reference proteome</keyword>
<feature type="compositionally biased region" description="Basic residues" evidence="1">
    <location>
        <begin position="80"/>
        <end position="96"/>
    </location>
</feature>
<name>A0A316ZKR3_9BASI</name>
<evidence type="ECO:0000256" key="1">
    <source>
        <dbReference type="SAM" id="MobiDB-lite"/>
    </source>
</evidence>
<dbReference type="RefSeq" id="XP_025601182.1">
    <property type="nucleotide sequence ID" value="XM_025739027.1"/>
</dbReference>
<feature type="region of interest" description="Disordered" evidence="1">
    <location>
        <begin position="556"/>
        <end position="610"/>
    </location>
</feature>
<dbReference type="EMBL" id="KZ819284">
    <property type="protein sequence ID" value="PWO00904.1"/>
    <property type="molecule type" value="Genomic_DNA"/>
</dbReference>
<gene>
    <name evidence="2" type="ORF">FA09DRAFT_118512</name>
</gene>
<sequence>LSRPAPGATQRAHRTALPACRSRVRDATLSQRAPHDGSADGTEEQAGRQHAAQTAPGPPPCTKSSRPEQHQPAPHPRASSSRRSRPSHHTIRHARLARHDARRPALAARHGRLQRLAPRPRLARPLQPLDGGAAQARPAPAARQHRRRRHGRRHVAAPTHAQRRRPLRALGLRRGAAVGRAVARQRPQRRRHVRRRRRRHARARHVPPHAAAPHRTAQGRRRPRIQGHHVAAAAQHRRPAHRARARRRRLAGTAPAPHAHLRGAQPHRALVALVDAALLAAPQPRPHQLGAARRRRRAAAARRARPARRHGAARDAAAAHPLRTHRRAARLPARRVGAGRAAYGSFCGRQHLRRRTAAAAHAQRRQHRLDERRRERRQLAWRCRRRRPGCSARCCQRPCRAARPPPPAPARRRRRLGRRDGCTAPGRASRGGLAGHGNRAARRRRRRGALDAARAAARRHRPLCTPAWLRQGGRACAVVALAGAVASSAARRAEPQLKHRIARLARSHAVAQPLRLLSLILRRRRRRCLYARQRGPARRRLACARRHARGAVCRGQACRSPSPHRPRHAAPCTGRLAPPHAPRAAARRQQGAPRRLGARQSAVGRERAGRHVVRAQLAQPLRPLRALAHRLTTVRHARPSPPLAISA</sequence>
<reference evidence="2 3" key="1">
    <citation type="journal article" date="2018" name="Mol. Biol. Evol.">
        <title>Broad Genomic Sampling Reveals a Smut Pathogenic Ancestry of the Fungal Clade Ustilaginomycotina.</title>
        <authorList>
            <person name="Kijpornyongpan T."/>
            <person name="Mondo S.J."/>
            <person name="Barry K."/>
            <person name="Sandor L."/>
            <person name="Lee J."/>
            <person name="Lipzen A."/>
            <person name="Pangilinan J."/>
            <person name="LaButti K."/>
            <person name="Hainaut M."/>
            <person name="Henrissat B."/>
            <person name="Grigoriev I.V."/>
            <person name="Spatafora J.W."/>
            <person name="Aime M.C."/>
        </authorList>
    </citation>
    <scope>NUCLEOTIDE SEQUENCE [LARGE SCALE GENOMIC DNA]</scope>
    <source>
        <strain evidence="2 3">MCA 4186</strain>
    </source>
</reference>
<feature type="compositionally biased region" description="Basic residues" evidence="1">
    <location>
        <begin position="235"/>
        <end position="250"/>
    </location>
</feature>
<dbReference type="AlphaFoldDB" id="A0A316ZKR3"/>
<feature type="region of interest" description="Disordered" evidence="1">
    <location>
        <begin position="354"/>
        <end position="373"/>
    </location>
</feature>
<evidence type="ECO:0000313" key="2">
    <source>
        <dbReference type="EMBL" id="PWO00904.1"/>
    </source>
</evidence>
<dbReference type="GeneID" id="37266573"/>
<feature type="compositionally biased region" description="Basic residues" evidence="1">
    <location>
        <begin position="322"/>
        <end position="333"/>
    </location>
</feature>
<feature type="region of interest" description="Disordered" evidence="1">
    <location>
        <begin position="284"/>
        <end position="335"/>
    </location>
</feature>